<comment type="caution">
    <text evidence="2">The sequence shown here is derived from an EMBL/GenBank/DDBJ whole genome shotgun (WGS) entry which is preliminary data.</text>
</comment>
<dbReference type="GeneID" id="94430940"/>
<name>A0A2C6KM37_9APIC</name>
<dbReference type="RefSeq" id="XP_067920293.1">
    <property type="nucleotide sequence ID" value="XM_068067729.1"/>
</dbReference>
<organism evidence="2 3">
    <name type="scientific">Cystoisospora suis</name>
    <dbReference type="NCBI Taxonomy" id="483139"/>
    <lineage>
        <taxon>Eukaryota</taxon>
        <taxon>Sar</taxon>
        <taxon>Alveolata</taxon>
        <taxon>Apicomplexa</taxon>
        <taxon>Conoidasida</taxon>
        <taxon>Coccidia</taxon>
        <taxon>Eucoccidiorida</taxon>
        <taxon>Eimeriorina</taxon>
        <taxon>Sarcocystidae</taxon>
        <taxon>Cystoisospora</taxon>
    </lineage>
</organism>
<gene>
    <name evidence="2" type="ORF">CSUI_007584</name>
</gene>
<accession>A0A2C6KM37</accession>
<feature type="region of interest" description="Disordered" evidence="1">
    <location>
        <begin position="25"/>
        <end position="52"/>
    </location>
</feature>
<dbReference type="EMBL" id="MIGC01004043">
    <property type="protein sequence ID" value="PHJ18587.1"/>
    <property type="molecule type" value="Genomic_DNA"/>
</dbReference>
<evidence type="ECO:0000313" key="3">
    <source>
        <dbReference type="Proteomes" id="UP000221165"/>
    </source>
</evidence>
<dbReference type="VEuPathDB" id="ToxoDB:CSUI_007584"/>
<evidence type="ECO:0000313" key="2">
    <source>
        <dbReference type="EMBL" id="PHJ18587.1"/>
    </source>
</evidence>
<dbReference type="Proteomes" id="UP000221165">
    <property type="component" value="Unassembled WGS sequence"/>
</dbReference>
<protein>
    <submittedName>
        <fullName evidence="2">Uncharacterized protein</fullName>
    </submittedName>
</protein>
<keyword evidence="3" id="KW-1185">Reference proteome</keyword>
<feature type="compositionally biased region" description="Basic and acidic residues" evidence="1">
    <location>
        <begin position="25"/>
        <end position="48"/>
    </location>
</feature>
<dbReference type="AlphaFoldDB" id="A0A2C6KM37"/>
<evidence type="ECO:0000256" key="1">
    <source>
        <dbReference type="SAM" id="MobiDB-lite"/>
    </source>
</evidence>
<proteinExistence type="predicted"/>
<sequence length="82" mass="9753">MSVLIRRLVYGHSRRRLTREEEVIEKDRKTENEREERGSEKKERKKEADEGEGVTCGVVGVEERKDDALRCTYIWRGYMYTG</sequence>
<reference evidence="2 3" key="1">
    <citation type="journal article" date="2017" name="Int. J. Parasitol.">
        <title>The genome of the protozoan parasite Cystoisospora suis and a reverse vaccinology approach to identify vaccine candidates.</title>
        <authorList>
            <person name="Palmieri N."/>
            <person name="Shrestha A."/>
            <person name="Ruttkowski B."/>
            <person name="Beck T."/>
            <person name="Vogl C."/>
            <person name="Tomley F."/>
            <person name="Blake D.P."/>
            <person name="Joachim A."/>
        </authorList>
    </citation>
    <scope>NUCLEOTIDE SEQUENCE [LARGE SCALE GENOMIC DNA]</scope>
    <source>
        <strain evidence="2 3">Wien I</strain>
    </source>
</reference>